<sequence>MARLASISLIVGPHQTGAPLLQEAFLAAREPLRTEGVGVISGAEVRDHLRLALQPEGRSATEVKALTRAALDRLCPGARHVVVIEENTLGTLARPQFLGETGILYPFAAKRLRDALAAFGGAEVRVGLAIRHPASFLPACWAEQLRLAPWQSFDDFAAALPPAGVRWLWLVNRMLPVCSTLTLWSEEDLAALRPQLIDWATGLRGFGARLSLPDLPPAAPLSHRAITQLHARMAEDPGADYRLLLRRARAAARQQPDLPAFAPWSAEDRAAFDRFHAEDLRDLAALPAVTRLSPR</sequence>
<protein>
    <recommendedName>
        <fullName evidence="3">Sulfotransferase family protein</fullName>
    </recommendedName>
</protein>
<reference evidence="1 2" key="1">
    <citation type="submission" date="2018-06" db="EMBL/GenBank/DDBJ databases">
        <title>Genomic Encyclopedia of Type Strains, Phase III (KMG-III): the genomes of soil and plant-associated and newly described type strains.</title>
        <authorList>
            <person name="Whitman W."/>
        </authorList>
    </citation>
    <scope>NUCLEOTIDE SEQUENCE [LARGE SCALE GENOMIC DNA]</scope>
    <source>
        <strain evidence="1 2">JA737</strain>
    </source>
</reference>
<dbReference type="RefSeq" id="WP_110804994.1">
    <property type="nucleotide sequence ID" value="NZ_QJTK01000003.1"/>
</dbReference>
<evidence type="ECO:0000313" key="1">
    <source>
        <dbReference type="EMBL" id="PYF11231.1"/>
    </source>
</evidence>
<evidence type="ECO:0000313" key="2">
    <source>
        <dbReference type="Proteomes" id="UP000247727"/>
    </source>
</evidence>
<dbReference type="Proteomes" id="UP000247727">
    <property type="component" value="Unassembled WGS sequence"/>
</dbReference>
<dbReference type="AlphaFoldDB" id="A0A318U0L0"/>
<dbReference type="OrthoDB" id="8481769at2"/>
<evidence type="ECO:0008006" key="3">
    <source>
        <dbReference type="Google" id="ProtNLM"/>
    </source>
</evidence>
<proteinExistence type="predicted"/>
<comment type="caution">
    <text evidence="1">The sequence shown here is derived from an EMBL/GenBank/DDBJ whole genome shotgun (WGS) entry which is preliminary data.</text>
</comment>
<dbReference type="EMBL" id="QJTK01000003">
    <property type="protein sequence ID" value="PYF11231.1"/>
    <property type="molecule type" value="Genomic_DNA"/>
</dbReference>
<gene>
    <name evidence="1" type="ORF">C8J30_103327</name>
</gene>
<accession>A0A318U0L0</accession>
<keyword evidence="2" id="KW-1185">Reference proteome</keyword>
<name>A0A318U0L0_9RHOB</name>
<organism evidence="1 2">
    <name type="scientific">Rhodobacter viridis</name>
    <dbReference type="NCBI Taxonomy" id="1054202"/>
    <lineage>
        <taxon>Bacteria</taxon>
        <taxon>Pseudomonadati</taxon>
        <taxon>Pseudomonadota</taxon>
        <taxon>Alphaproteobacteria</taxon>
        <taxon>Rhodobacterales</taxon>
        <taxon>Rhodobacter group</taxon>
        <taxon>Rhodobacter</taxon>
    </lineage>
</organism>